<gene>
    <name evidence="1" type="ORF">UFOVP247_66</name>
</gene>
<evidence type="ECO:0000313" key="1">
    <source>
        <dbReference type="EMBL" id="CAB5220985.1"/>
    </source>
</evidence>
<accession>A0A6J7WVV9</accession>
<dbReference type="EMBL" id="LR798288">
    <property type="protein sequence ID" value="CAB5220985.1"/>
    <property type="molecule type" value="Genomic_DNA"/>
</dbReference>
<name>A0A6J7WVV9_9CAUD</name>
<sequence>MKLSYELTLKNGKRVGVWDERSSGGSIDKYVGPFADTVEANKYADEYTEAYSMGYNGLARLTIMNDAIYVACTRWTSCD</sequence>
<reference evidence="1" key="1">
    <citation type="submission" date="2020-05" db="EMBL/GenBank/DDBJ databases">
        <authorList>
            <person name="Chiriac C."/>
            <person name="Salcher M."/>
            <person name="Ghai R."/>
            <person name="Kavagutti S V."/>
        </authorList>
    </citation>
    <scope>NUCLEOTIDE SEQUENCE</scope>
</reference>
<proteinExistence type="predicted"/>
<protein>
    <submittedName>
        <fullName evidence="1">Uncharacterized protein</fullName>
    </submittedName>
</protein>
<organism evidence="1">
    <name type="scientific">uncultured Caudovirales phage</name>
    <dbReference type="NCBI Taxonomy" id="2100421"/>
    <lineage>
        <taxon>Viruses</taxon>
        <taxon>Duplodnaviria</taxon>
        <taxon>Heunggongvirae</taxon>
        <taxon>Uroviricota</taxon>
        <taxon>Caudoviricetes</taxon>
        <taxon>Peduoviridae</taxon>
        <taxon>Maltschvirus</taxon>
        <taxon>Maltschvirus maltsch</taxon>
    </lineage>
</organism>